<evidence type="ECO:0000313" key="2">
    <source>
        <dbReference type="EnsemblMetazoa" id="ACOM035921-PA.1"/>
    </source>
</evidence>
<dbReference type="PROSITE" id="PS50011">
    <property type="entry name" value="PROTEIN_KINASE_DOM"/>
    <property type="match status" value="1"/>
</dbReference>
<sequence>LQLLASPETFHELGYVHCDLKPDNVCSVAERPARRCT</sequence>
<dbReference type="AlphaFoldDB" id="A0A8W7PQH8"/>
<protein>
    <recommendedName>
        <fullName evidence="1">Protein kinase domain-containing protein</fullName>
    </recommendedName>
</protein>
<name>A0A8W7PQH8_ANOCL</name>
<evidence type="ECO:0000259" key="1">
    <source>
        <dbReference type="PROSITE" id="PS50011"/>
    </source>
</evidence>
<dbReference type="InterPro" id="IPR000719">
    <property type="entry name" value="Prot_kinase_dom"/>
</dbReference>
<dbReference type="Gene3D" id="1.10.510.10">
    <property type="entry name" value="Transferase(Phosphotransferase) domain 1"/>
    <property type="match status" value="1"/>
</dbReference>
<feature type="domain" description="Protein kinase" evidence="1">
    <location>
        <begin position="1"/>
        <end position="37"/>
    </location>
</feature>
<organism evidence="2">
    <name type="scientific">Anopheles coluzzii</name>
    <name type="common">African malaria mosquito</name>
    <dbReference type="NCBI Taxonomy" id="1518534"/>
    <lineage>
        <taxon>Eukaryota</taxon>
        <taxon>Metazoa</taxon>
        <taxon>Ecdysozoa</taxon>
        <taxon>Arthropoda</taxon>
        <taxon>Hexapoda</taxon>
        <taxon>Insecta</taxon>
        <taxon>Pterygota</taxon>
        <taxon>Neoptera</taxon>
        <taxon>Endopterygota</taxon>
        <taxon>Diptera</taxon>
        <taxon>Nematocera</taxon>
        <taxon>Culicoidea</taxon>
        <taxon>Culicidae</taxon>
        <taxon>Anophelinae</taxon>
        <taxon>Anopheles</taxon>
    </lineage>
</organism>
<accession>A0A8W7PQH8</accession>
<proteinExistence type="predicted"/>
<dbReference type="EnsemblMetazoa" id="ACOM035921-RA">
    <property type="protein sequence ID" value="ACOM035921-PA.1"/>
    <property type="gene ID" value="ACOM035921"/>
</dbReference>
<dbReference type="GO" id="GO:0004672">
    <property type="term" value="F:protein kinase activity"/>
    <property type="evidence" value="ECO:0007669"/>
    <property type="project" value="InterPro"/>
</dbReference>
<dbReference type="InterPro" id="IPR011009">
    <property type="entry name" value="Kinase-like_dom_sf"/>
</dbReference>
<dbReference type="Proteomes" id="UP000075882">
    <property type="component" value="Unassembled WGS sequence"/>
</dbReference>
<reference evidence="2" key="1">
    <citation type="submission" date="2022-08" db="UniProtKB">
        <authorList>
            <consortium name="EnsemblMetazoa"/>
        </authorList>
    </citation>
    <scope>IDENTIFICATION</scope>
</reference>
<dbReference type="SUPFAM" id="SSF56112">
    <property type="entry name" value="Protein kinase-like (PK-like)"/>
    <property type="match status" value="1"/>
</dbReference>
<dbReference type="GO" id="GO:0005524">
    <property type="term" value="F:ATP binding"/>
    <property type="evidence" value="ECO:0007669"/>
    <property type="project" value="InterPro"/>
</dbReference>